<dbReference type="InterPro" id="IPR036282">
    <property type="entry name" value="Glutathione-S-Trfase_C_sf"/>
</dbReference>
<protein>
    <submittedName>
        <fullName evidence="2">Glutathione S-transferase</fullName>
        <ecNumber evidence="2">2.5.1.18</ecNumber>
    </submittedName>
</protein>
<dbReference type="GO" id="GO:0006749">
    <property type="term" value="P:glutathione metabolic process"/>
    <property type="evidence" value="ECO:0007669"/>
    <property type="project" value="TreeGrafter"/>
</dbReference>
<organism evidence="2 3">
    <name type="scientific">Ectocarpus siliculosus</name>
    <name type="common">Brown alga</name>
    <name type="synonym">Conferva siliculosa</name>
    <dbReference type="NCBI Taxonomy" id="2880"/>
    <lineage>
        <taxon>Eukaryota</taxon>
        <taxon>Sar</taxon>
        <taxon>Stramenopiles</taxon>
        <taxon>Ochrophyta</taxon>
        <taxon>PX clade</taxon>
        <taxon>Phaeophyceae</taxon>
        <taxon>Ectocarpales</taxon>
        <taxon>Ectocarpaceae</taxon>
        <taxon>Ectocarpus</taxon>
    </lineage>
</organism>
<dbReference type="Pfam" id="PF02798">
    <property type="entry name" value="GST_N"/>
    <property type="match status" value="1"/>
</dbReference>
<dbReference type="InterPro" id="IPR036249">
    <property type="entry name" value="Thioredoxin-like_sf"/>
</dbReference>
<keyword evidence="2" id="KW-0808">Transferase</keyword>
<dbReference type="EC" id="2.5.1.18" evidence="2"/>
<dbReference type="InterPro" id="IPR050213">
    <property type="entry name" value="GST_superfamily"/>
</dbReference>
<dbReference type="EMBL" id="FN649760">
    <property type="protein sequence ID" value="CBJ33854.1"/>
    <property type="molecule type" value="Genomic_DNA"/>
</dbReference>
<gene>
    <name evidence="2" type="primary">GST</name>
    <name evidence="2" type="ORF">Esi_0648_0003</name>
</gene>
<accession>D7G5G0</accession>
<dbReference type="PANTHER" id="PTHR11571:SF252">
    <property type="entry name" value="GLUTATHIONE S-TRANSFERASE"/>
    <property type="match status" value="1"/>
</dbReference>
<dbReference type="SUPFAM" id="SSF47616">
    <property type="entry name" value="GST C-terminal domain-like"/>
    <property type="match status" value="1"/>
</dbReference>
<dbReference type="STRING" id="2880.D7G5G0"/>
<sequence length="173" mass="18672">MSSTPTLNYFELPGRAEATRVALAYAGKEFDDKRLTFPEYGACKWAGKGLPVLQMDGAEYTQSTALLRYAGKLGGLYPDDALAALKVDEIVMIGEDILANMFKCMGAEDDTVAKGVLEGKVKGLVELLVSKLAANPSSKFFVGTSPTIADLQRMRIEAQRYFFSGALVTISLA</sequence>
<dbReference type="CDD" id="cd03039">
    <property type="entry name" value="GST_N_Sigma_like"/>
    <property type="match status" value="1"/>
</dbReference>
<dbReference type="PANTHER" id="PTHR11571">
    <property type="entry name" value="GLUTATHIONE S-TRANSFERASE"/>
    <property type="match status" value="1"/>
</dbReference>
<dbReference type="Gene3D" id="1.20.1050.130">
    <property type="match status" value="1"/>
</dbReference>
<dbReference type="Proteomes" id="UP000002630">
    <property type="component" value="Unassembled WGS sequence"/>
</dbReference>
<evidence type="ECO:0000313" key="2">
    <source>
        <dbReference type="EMBL" id="CBJ33854.1"/>
    </source>
</evidence>
<evidence type="ECO:0000259" key="1">
    <source>
        <dbReference type="PROSITE" id="PS50404"/>
    </source>
</evidence>
<reference evidence="2 3" key="1">
    <citation type="journal article" date="2010" name="Nature">
        <title>The Ectocarpus genome and the independent evolution of multicellularity in brown algae.</title>
        <authorList>
            <person name="Cock J.M."/>
            <person name="Sterck L."/>
            <person name="Rouze P."/>
            <person name="Scornet D."/>
            <person name="Allen A.E."/>
            <person name="Amoutzias G."/>
            <person name="Anthouard V."/>
            <person name="Artiguenave F."/>
            <person name="Aury J.M."/>
            <person name="Badger J.H."/>
            <person name="Beszteri B."/>
            <person name="Billiau K."/>
            <person name="Bonnet E."/>
            <person name="Bothwell J.H."/>
            <person name="Bowler C."/>
            <person name="Boyen C."/>
            <person name="Brownlee C."/>
            <person name="Carrano C.J."/>
            <person name="Charrier B."/>
            <person name="Cho G.Y."/>
            <person name="Coelho S.M."/>
            <person name="Collen J."/>
            <person name="Corre E."/>
            <person name="Da Silva C."/>
            <person name="Delage L."/>
            <person name="Delaroque N."/>
            <person name="Dittami S.M."/>
            <person name="Doulbeau S."/>
            <person name="Elias M."/>
            <person name="Farnham G."/>
            <person name="Gachon C.M."/>
            <person name="Gschloessl B."/>
            <person name="Heesch S."/>
            <person name="Jabbari K."/>
            <person name="Jubin C."/>
            <person name="Kawai H."/>
            <person name="Kimura K."/>
            <person name="Kloareg B."/>
            <person name="Kupper F.C."/>
            <person name="Lang D."/>
            <person name="Le Bail A."/>
            <person name="Leblanc C."/>
            <person name="Lerouge P."/>
            <person name="Lohr M."/>
            <person name="Lopez P.J."/>
            <person name="Martens C."/>
            <person name="Maumus F."/>
            <person name="Michel G."/>
            <person name="Miranda-Saavedra D."/>
            <person name="Morales J."/>
            <person name="Moreau H."/>
            <person name="Motomura T."/>
            <person name="Nagasato C."/>
            <person name="Napoli C.A."/>
            <person name="Nelson D.R."/>
            <person name="Nyvall-Collen P."/>
            <person name="Peters A.F."/>
            <person name="Pommier C."/>
            <person name="Potin P."/>
            <person name="Poulain J."/>
            <person name="Quesneville H."/>
            <person name="Read B."/>
            <person name="Rensing S.A."/>
            <person name="Ritter A."/>
            <person name="Rousvoal S."/>
            <person name="Samanta M."/>
            <person name="Samson G."/>
            <person name="Schroeder D.C."/>
            <person name="Segurens B."/>
            <person name="Strittmatter M."/>
            <person name="Tonon T."/>
            <person name="Tregear J.W."/>
            <person name="Valentin K."/>
            <person name="von Dassow P."/>
            <person name="Yamagishi T."/>
            <person name="Van de Peer Y."/>
            <person name="Wincker P."/>
        </authorList>
    </citation>
    <scope>NUCLEOTIDE SEQUENCE [LARGE SCALE GENOMIC DNA]</scope>
    <source>
        <strain evidence="3">Ec32 / CCAP1310/4</strain>
    </source>
</reference>
<keyword evidence="3" id="KW-1185">Reference proteome</keyword>
<dbReference type="SUPFAM" id="SSF52833">
    <property type="entry name" value="Thioredoxin-like"/>
    <property type="match status" value="1"/>
</dbReference>
<feature type="domain" description="GST N-terminal" evidence="1">
    <location>
        <begin position="3"/>
        <end position="78"/>
    </location>
</feature>
<dbReference type="AlphaFoldDB" id="D7G5G0"/>
<proteinExistence type="predicted"/>
<name>D7G5G0_ECTSI</name>
<evidence type="ECO:0000313" key="3">
    <source>
        <dbReference type="Proteomes" id="UP000002630"/>
    </source>
</evidence>
<dbReference type="InterPro" id="IPR004045">
    <property type="entry name" value="Glutathione_S-Trfase_N"/>
</dbReference>
<dbReference type="PROSITE" id="PS50404">
    <property type="entry name" value="GST_NTER"/>
    <property type="match status" value="1"/>
</dbReference>
<dbReference type="GO" id="GO:0004364">
    <property type="term" value="F:glutathione transferase activity"/>
    <property type="evidence" value="ECO:0007669"/>
    <property type="project" value="UniProtKB-EC"/>
</dbReference>
<dbReference type="OrthoDB" id="420389at2759"/>
<dbReference type="InParanoid" id="D7G5G0"/>